<evidence type="ECO:0000259" key="3">
    <source>
        <dbReference type="Pfam" id="PF17168"/>
    </source>
</evidence>
<gene>
    <name evidence="4" type="ORF">CERSUDRAFT_114042</name>
</gene>
<feature type="domain" description="Glutaminase A N-terminal" evidence="3">
    <location>
        <begin position="116"/>
        <end position="347"/>
    </location>
</feature>
<keyword evidence="1" id="KW-0732">Signal</keyword>
<dbReference type="AlphaFoldDB" id="M2PLW5"/>
<dbReference type="PANTHER" id="PTHR31987:SF1">
    <property type="entry name" value="GLUTAMINASE A"/>
    <property type="match status" value="1"/>
</dbReference>
<feature type="domain" description="Glutaminase A central" evidence="2">
    <location>
        <begin position="352"/>
        <end position="511"/>
    </location>
</feature>
<protein>
    <recommendedName>
        <fullName evidence="6">DUF1793-domain-containing protein</fullName>
    </recommendedName>
</protein>
<dbReference type="InterPro" id="IPR032514">
    <property type="entry name" value="GtaA_central"/>
</dbReference>
<accession>M2PLW5</accession>
<dbReference type="Pfam" id="PF16335">
    <property type="entry name" value="GtaA_6_Hairpin"/>
    <property type="match status" value="1"/>
</dbReference>
<evidence type="ECO:0000313" key="4">
    <source>
        <dbReference type="EMBL" id="EMD37369.1"/>
    </source>
</evidence>
<organism evidence="4 5">
    <name type="scientific">Ceriporiopsis subvermispora (strain B)</name>
    <name type="common">White-rot fungus</name>
    <name type="synonym">Gelatoporia subvermispora</name>
    <dbReference type="NCBI Taxonomy" id="914234"/>
    <lineage>
        <taxon>Eukaryota</taxon>
        <taxon>Fungi</taxon>
        <taxon>Dikarya</taxon>
        <taxon>Basidiomycota</taxon>
        <taxon>Agaricomycotina</taxon>
        <taxon>Agaricomycetes</taxon>
        <taxon>Polyporales</taxon>
        <taxon>Gelatoporiaceae</taxon>
        <taxon>Gelatoporia</taxon>
    </lineage>
</organism>
<name>M2PLW5_CERS8</name>
<feature type="signal peptide" evidence="1">
    <location>
        <begin position="1"/>
        <end position="23"/>
    </location>
</feature>
<reference evidence="4 5" key="1">
    <citation type="journal article" date="2012" name="Proc. Natl. Acad. Sci. U.S.A.">
        <title>Comparative genomics of Ceriporiopsis subvermispora and Phanerochaete chrysosporium provide insight into selective ligninolysis.</title>
        <authorList>
            <person name="Fernandez-Fueyo E."/>
            <person name="Ruiz-Duenas F.J."/>
            <person name="Ferreira P."/>
            <person name="Floudas D."/>
            <person name="Hibbett D.S."/>
            <person name="Canessa P."/>
            <person name="Larrondo L.F."/>
            <person name="James T.Y."/>
            <person name="Seelenfreund D."/>
            <person name="Lobos S."/>
            <person name="Polanco R."/>
            <person name="Tello M."/>
            <person name="Honda Y."/>
            <person name="Watanabe T."/>
            <person name="Watanabe T."/>
            <person name="Ryu J.S."/>
            <person name="Kubicek C.P."/>
            <person name="Schmoll M."/>
            <person name="Gaskell J."/>
            <person name="Hammel K.E."/>
            <person name="St John F.J."/>
            <person name="Vanden Wymelenberg A."/>
            <person name="Sabat G."/>
            <person name="Splinter BonDurant S."/>
            <person name="Syed K."/>
            <person name="Yadav J.S."/>
            <person name="Doddapaneni H."/>
            <person name="Subramanian V."/>
            <person name="Lavin J.L."/>
            <person name="Oguiza J.A."/>
            <person name="Perez G."/>
            <person name="Pisabarro A.G."/>
            <person name="Ramirez L."/>
            <person name="Santoyo F."/>
            <person name="Master E."/>
            <person name="Coutinho P.M."/>
            <person name="Henrissat B."/>
            <person name="Lombard V."/>
            <person name="Magnuson J.K."/>
            <person name="Kuees U."/>
            <person name="Hori C."/>
            <person name="Igarashi K."/>
            <person name="Samejima M."/>
            <person name="Held B.W."/>
            <person name="Barry K.W."/>
            <person name="LaButti K.M."/>
            <person name="Lapidus A."/>
            <person name="Lindquist E.A."/>
            <person name="Lucas S.M."/>
            <person name="Riley R."/>
            <person name="Salamov A.A."/>
            <person name="Hoffmeister D."/>
            <person name="Schwenk D."/>
            <person name="Hadar Y."/>
            <person name="Yarden O."/>
            <person name="de Vries R.P."/>
            <person name="Wiebenga A."/>
            <person name="Stenlid J."/>
            <person name="Eastwood D."/>
            <person name="Grigoriev I.V."/>
            <person name="Berka R.M."/>
            <person name="Blanchette R.A."/>
            <person name="Kersten P."/>
            <person name="Martinez A.T."/>
            <person name="Vicuna R."/>
            <person name="Cullen D."/>
        </authorList>
    </citation>
    <scope>NUCLEOTIDE SEQUENCE [LARGE SCALE GENOMIC DNA]</scope>
    <source>
        <strain evidence="4 5">B</strain>
    </source>
</reference>
<evidence type="ECO:0000313" key="5">
    <source>
        <dbReference type="Proteomes" id="UP000016930"/>
    </source>
</evidence>
<dbReference type="EMBL" id="KB445796">
    <property type="protein sequence ID" value="EMD37369.1"/>
    <property type="molecule type" value="Genomic_DNA"/>
</dbReference>
<dbReference type="HOGENOM" id="CLU_008020_3_0_1"/>
<sequence length="538" mass="59713">MFIWLIPHFLLLLVLVLTCLVRSQDNAAEQTFWPSTLPLTVRSPYFSCWMMSTANLQLLEQWSRFWNYASPSKGDPFLTLQGLVIIDDKVYQWLGDWNNGGSFSAATVTRFSVTPTRTIFEMQAGPIGINITFLSPIEPSDWVSQSIPYSYVYMDVVSTDGQYHDVQVYADVSAEWVTGSRGDTIIWNTTVTSSAIYHAAVAANPTILGETAEQANDGTLYLAMTSSPSVTYQTGSDSACRGQFMVHGALENSQDTDFRSVYTNQPSFALAASLGSILSTSAPVVWVLAYVRDPTIGYVTPDGDSQQRHPYFVTKYTSSIDAVLDALANFNETSQRAQSLDNKIIQDALKISPQYADLVSLAARQVFGAIDITVSNGSDGRWNMSDTMMFMKDIGSTRRVNPVEVMYQAFPMFLYLNSSFGKPLLAPLLEYQSSLKFPLPYAAADLENTYPHAPGNNSQHSQGIEQTGTMLIMTYAHARMSGDGSLISEYYDTLRGWAEYLCNTTLNPMANSLPTNRAFQAPVILPSKESSPFKRWRK</sequence>
<dbReference type="InterPro" id="IPR033433">
    <property type="entry name" value="GtaA_N"/>
</dbReference>
<evidence type="ECO:0008006" key="6">
    <source>
        <dbReference type="Google" id="ProtNLM"/>
    </source>
</evidence>
<evidence type="ECO:0000259" key="2">
    <source>
        <dbReference type="Pfam" id="PF16335"/>
    </source>
</evidence>
<keyword evidence="5" id="KW-1185">Reference proteome</keyword>
<proteinExistence type="predicted"/>
<evidence type="ECO:0000256" key="1">
    <source>
        <dbReference type="SAM" id="SignalP"/>
    </source>
</evidence>
<dbReference type="InterPro" id="IPR052743">
    <property type="entry name" value="Glutaminase_GtaA"/>
</dbReference>
<dbReference type="Pfam" id="PF17168">
    <property type="entry name" value="DUF5127"/>
    <property type="match status" value="1"/>
</dbReference>
<dbReference type="PANTHER" id="PTHR31987">
    <property type="entry name" value="GLUTAMINASE A-RELATED"/>
    <property type="match status" value="1"/>
</dbReference>
<feature type="chain" id="PRO_5004022581" description="DUF1793-domain-containing protein" evidence="1">
    <location>
        <begin position="24"/>
        <end position="538"/>
    </location>
</feature>
<dbReference type="STRING" id="914234.M2PLW5"/>
<dbReference type="Proteomes" id="UP000016930">
    <property type="component" value="Unassembled WGS sequence"/>
</dbReference>
<dbReference type="OrthoDB" id="3918848at2759"/>